<dbReference type="InterPro" id="IPR000719">
    <property type="entry name" value="Prot_kinase_dom"/>
</dbReference>
<protein>
    <recommendedName>
        <fullName evidence="2">Protein kinase domain-containing protein</fullName>
    </recommendedName>
</protein>
<dbReference type="GO" id="GO:0004674">
    <property type="term" value="F:protein serine/threonine kinase activity"/>
    <property type="evidence" value="ECO:0007669"/>
    <property type="project" value="TreeGrafter"/>
</dbReference>
<sequence>METGRVINKRYLLQRLIQQGSASSVYQGVDQVLQRAVAIKVVPAEQIPVYRAAIRATAQFSHPNIIGLYDLIVEPDVLYVVQEYVEGDTFETLLQSHLTPYYVADLGMQICQALLYATTSPRKVCHGDLTPASILRDRSGQIRVNNFALSTDMYYFSNWSIVGGNNSIISDPEIPLGQMSDGRKDDDVRAVGLLMYQLLAGRSSDATVVEPPADGRLRFQRNVPAELCDVIARTAIRQHPQHITTADLLQAELKVILDQLEPPPPPVTIAPAPAYKIDEFSASSKHATSGALRDRNLSEATYNDTRARLAAMQQERDAGTTAADNISMKLAAARPAAYAAPELPARRINLPLLLLIGLVLFILFFVVGYFIAHSLLP</sequence>
<evidence type="ECO:0000259" key="2">
    <source>
        <dbReference type="PROSITE" id="PS50011"/>
    </source>
</evidence>
<dbReference type="GO" id="GO:0005524">
    <property type="term" value="F:ATP binding"/>
    <property type="evidence" value="ECO:0007669"/>
    <property type="project" value="InterPro"/>
</dbReference>
<dbReference type="Proteomes" id="UP000287352">
    <property type="component" value="Unassembled WGS sequence"/>
</dbReference>
<dbReference type="SMART" id="SM00220">
    <property type="entry name" value="S_TKc"/>
    <property type="match status" value="1"/>
</dbReference>
<dbReference type="PROSITE" id="PS50011">
    <property type="entry name" value="PROTEIN_KINASE_DOM"/>
    <property type="match status" value="1"/>
</dbReference>
<keyword evidence="1" id="KW-0472">Membrane</keyword>
<dbReference type="RefSeq" id="WP_161975232.1">
    <property type="nucleotide sequence ID" value="NZ_BIFR01000001.1"/>
</dbReference>
<organism evidence="3 4">
    <name type="scientific">Tengunoibacter tsumagoiensis</name>
    <dbReference type="NCBI Taxonomy" id="2014871"/>
    <lineage>
        <taxon>Bacteria</taxon>
        <taxon>Bacillati</taxon>
        <taxon>Chloroflexota</taxon>
        <taxon>Ktedonobacteria</taxon>
        <taxon>Ktedonobacterales</taxon>
        <taxon>Dictyobacteraceae</taxon>
        <taxon>Tengunoibacter</taxon>
    </lineage>
</organism>
<evidence type="ECO:0000313" key="4">
    <source>
        <dbReference type="Proteomes" id="UP000287352"/>
    </source>
</evidence>
<dbReference type="SUPFAM" id="SSF56112">
    <property type="entry name" value="Protein kinase-like (PK-like)"/>
    <property type="match status" value="1"/>
</dbReference>
<feature type="transmembrane region" description="Helical" evidence="1">
    <location>
        <begin position="352"/>
        <end position="372"/>
    </location>
</feature>
<name>A0A401ZUZ7_9CHLR</name>
<dbReference type="Pfam" id="PF00069">
    <property type="entry name" value="Pkinase"/>
    <property type="match status" value="1"/>
</dbReference>
<evidence type="ECO:0000313" key="3">
    <source>
        <dbReference type="EMBL" id="GCE10721.1"/>
    </source>
</evidence>
<keyword evidence="1" id="KW-1133">Transmembrane helix</keyword>
<dbReference type="InterPro" id="IPR053235">
    <property type="entry name" value="Ser_Thr_kinase"/>
</dbReference>
<dbReference type="GO" id="GO:0005737">
    <property type="term" value="C:cytoplasm"/>
    <property type="evidence" value="ECO:0007669"/>
    <property type="project" value="TreeGrafter"/>
</dbReference>
<dbReference type="InterPro" id="IPR011009">
    <property type="entry name" value="Kinase-like_dom_sf"/>
</dbReference>
<dbReference type="Gene3D" id="3.30.200.20">
    <property type="entry name" value="Phosphorylase Kinase, domain 1"/>
    <property type="match status" value="1"/>
</dbReference>
<feature type="domain" description="Protein kinase" evidence="2">
    <location>
        <begin position="11"/>
        <end position="281"/>
    </location>
</feature>
<gene>
    <name evidence="3" type="ORF">KTT_05800</name>
</gene>
<proteinExistence type="predicted"/>
<dbReference type="PANTHER" id="PTHR24361">
    <property type="entry name" value="MITOGEN-ACTIVATED KINASE KINASE KINASE"/>
    <property type="match status" value="1"/>
</dbReference>
<evidence type="ECO:0000256" key="1">
    <source>
        <dbReference type="SAM" id="Phobius"/>
    </source>
</evidence>
<reference evidence="4" key="1">
    <citation type="submission" date="2018-12" db="EMBL/GenBank/DDBJ databases">
        <title>Tengunoibacter tsumagoiensis gen. nov., sp. nov., Dictyobacter kobayashii sp. nov., D. alpinus sp. nov., and D. joshuensis sp. nov. and description of Dictyobacteraceae fam. nov. within the order Ktedonobacterales isolated from Tengu-no-mugimeshi.</title>
        <authorList>
            <person name="Wang C.M."/>
            <person name="Zheng Y."/>
            <person name="Sakai Y."/>
            <person name="Toyoda A."/>
            <person name="Minakuchi Y."/>
            <person name="Abe K."/>
            <person name="Yokota A."/>
            <person name="Yabe S."/>
        </authorList>
    </citation>
    <scope>NUCLEOTIDE SEQUENCE [LARGE SCALE GENOMIC DNA]</scope>
    <source>
        <strain evidence="4">Uno3</strain>
    </source>
</reference>
<dbReference type="AlphaFoldDB" id="A0A401ZUZ7"/>
<comment type="caution">
    <text evidence="3">The sequence shown here is derived from an EMBL/GenBank/DDBJ whole genome shotgun (WGS) entry which is preliminary data.</text>
</comment>
<keyword evidence="1" id="KW-0812">Transmembrane</keyword>
<dbReference type="Gene3D" id="1.10.510.10">
    <property type="entry name" value="Transferase(Phosphotransferase) domain 1"/>
    <property type="match status" value="1"/>
</dbReference>
<dbReference type="EMBL" id="BIFR01000001">
    <property type="protein sequence ID" value="GCE10721.1"/>
    <property type="molecule type" value="Genomic_DNA"/>
</dbReference>
<keyword evidence="4" id="KW-1185">Reference proteome</keyword>
<accession>A0A401ZUZ7</accession>